<feature type="domain" description="Transposable element P transposase-like GTP-binding insertion" evidence="2">
    <location>
        <begin position="60"/>
        <end position="180"/>
    </location>
</feature>
<evidence type="ECO:0000313" key="3">
    <source>
        <dbReference type="EMBL" id="KAH9636545.1"/>
    </source>
</evidence>
<sequence length="222" mass="24742">MGTALKLCEDVGVKVVSITCDGPAANFSMFTTFGCDILRQQNITSFESGNTRVHAFIDPCHAIKLIRNAFGELKIFIDLLGRKVDFTFLEILLKLQEKQGLHLAIKIKQPHIFYHKQKMKVKLATQLFSSSLADALDYCRSELKLKEIEGCEGTANFINLMNNVFDVLNSHSIRPPGFKKAMCPANIGIISALFEGATNYFKSLKLPSGELLINSRRKTGLI</sequence>
<evidence type="ECO:0000259" key="2">
    <source>
        <dbReference type="Pfam" id="PF21788"/>
    </source>
</evidence>
<dbReference type="PROSITE" id="PS51257">
    <property type="entry name" value="PROKAR_LIPOPROTEIN"/>
    <property type="match status" value="1"/>
</dbReference>
<dbReference type="EMBL" id="JACEFF010000493">
    <property type="protein sequence ID" value="KAH9636545.1"/>
    <property type="molecule type" value="Genomic_DNA"/>
</dbReference>
<name>A0A922SG78_SPOEX</name>
<dbReference type="Pfam" id="PF21787">
    <property type="entry name" value="TNP-like_RNaseH_N"/>
    <property type="match status" value="1"/>
</dbReference>
<dbReference type="PANTHER" id="PTHR47577">
    <property type="entry name" value="THAP DOMAIN-CONTAINING PROTEIN 6"/>
    <property type="match status" value="1"/>
</dbReference>
<dbReference type="Proteomes" id="UP000814243">
    <property type="component" value="Unassembled WGS sequence"/>
</dbReference>
<dbReference type="InterPro" id="IPR048366">
    <property type="entry name" value="TNP-like_GBD"/>
</dbReference>
<proteinExistence type="predicted"/>
<evidence type="ECO:0008006" key="5">
    <source>
        <dbReference type="Google" id="ProtNLM"/>
    </source>
</evidence>
<dbReference type="Pfam" id="PF21788">
    <property type="entry name" value="TNP-like_GBD"/>
    <property type="match status" value="1"/>
</dbReference>
<feature type="domain" description="Transposable element P transposase-like RNase H" evidence="1">
    <location>
        <begin position="3"/>
        <end position="34"/>
    </location>
</feature>
<evidence type="ECO:0000259" key="1">
    <source>
        <dbReference type="Pfam" id="PF21787"/>
    </source>
</evidence>
<organism evidence="3 4">
    <name type="scientific">Spodoptera exigua</name>
    <name type="common">Beet armyworm</name>
    <name type="synonym">Noctua fulgens</name>
    <dbReference type="NCBI Taxonomy" id="7107"/>
    <lineage>
        <taxon>Eukaryota</taxon>
        <taxon>Metazoa</taxon>
        <taxon>Ecdysozoa</taxon>
        <taxon>Arthropoda</taxon>
        <taxon>Hexapoda</taxon>
        <taxon>Insecta</taxon>
        <taxon>Pterygota</taxon>
        <taxon>Neoptera</taxon>
        <taxon>Endopterygota</taxon>
        <taxon>Lepidoptera</taxon>
        <taxon>Glossata</taxon>
        <taxon>Ditrysia</taxon>
        <taxon>Noctuoidea</taxon>
        <taxon>Noctuidae</taxon>
        <taxon>Amphipyrinae</taxon>
        <taxon>Spodoptera</taxon>
    </lineage>
</organism>
<dbReference type="InterPro" id="IPR048365">
    <property type="entry name" value="TNP-like_RNaseH_N"/>
</dbReference>
<reference evidence="3" key="1">
    <citation type="journal article" date="2021" name="G3 (Bethesda)">
        <title>Genome and transcriptome analysis of the beet armyworm Spodoptera exigua reveals targets for pest control. .</title>
        <authorList>
            <person name="Simon S."/>
            <person name="Breeschoten T."/>
            <person name="Jansen H.J."/>
            <person name="Dirks R.P."/>
            <person name="Schranz M.E."/>
            <person name="Ros V.I.D."/>
        </authorList>
    </citation>
    <scope>NUCLEOTIDE SEQUENCE</scope>
    <source>
        <strain evidence="3">TB_SE_WUR_2020</strain>
    </source>
</reference>
<comment type="caution">
    <text evidence="3">The sequence shown here is derived from an EMBL/GenBank/DDBJ whole genome shotgun (WGS) entry which is preliminary data.</text>
</comment>
<accession>A0A922SG78</accession>
<protein>
    <recommendedName>
        <fullName evidence="5">THAP domain-containing protein 9</fullName>
    </recommendedName>
</protein>
<dbReference type="PANTHER" id="PTHR47577:SF2">
    <property type="entry name" value="THAP DOMAIN CONTAINING 9"/>
    <property type="match status" value="1"/>
</dbReference>
<evidence type="ECO:0000313" key="4">
    <source>
        <dbReference type="Proteomes" id="UP000814243"/>
    </source>
</evidence>
<dbReference type="AlphaFoldDB" id="A0A922SG78"/>
<gene>
    <name evidence="3" type="ORF">HF086_014806</name>
</gene>